<name>A0AAV4C1A8_9GAST</name>
<protein>
    <submittedName>
        <fullName evidence="2">Uncharacterized protein</fullName>
    </submittedName>
</protein>
<evidence type="ECO:0000313" key="2">
    <source>
        <dbReference type="EMBL" id="GFO25377.1"/>
    </source>
</evidence>
<comment type="caution">
    <text evidence="2">The sequence shown here is derived from an EMBL/GenBank/DDBJ whole genome shotgun (WGS) entry which is preliminary data.</text>
</comment>
<proteinExistence type="predicted"/>
<dbReference type="Proteomes" id="UP000735302">
    <property type="component" value="Unassembled WGS sequence"/>
</dbReference>
<feature type="region of interest" description="Disordered" evidence="1">
    <location>
        <begin position="1"/>
        <end position="23"/>
    </location>
</feature>
<sequence>MGGHCPHQWSSYGQARPEGKVSSSLARLTINTLSNGHLLLGMNAGMKNGGDGASREAEATQGQESQEKCENEEYSVSTRGQKLENPASLHCFFSPPRQIYCIDQSGHPDPLFRMKLRSH</sequence>
<dbReference type="EMBL" id="BLXT01005746">
    <property type="protein sequence ID" value="GFO25377.1"/>
    <property type="molecule type" value="Genomic_DNA"/>
</dbReference>
<feature type="region of interest" description="Disordered" evidence="1">
    <location>
        <begin position="44"/>
        <end position="80"/>
    </location>
</feature>
<accession>A0AAV4C1A8</accession>
<dbReference type="AlphaFoldDB" id="A0AAV4C1A8"/>
<evidence type="ECO:0000256" key="1">
    <source>
        <dbReference type="SAM" id="MobiDB-lite"/>
    </source>
</evidence>
<keyword evidence="3" id="KW-1185">Reference proteome</keyword>
<evidence type="ECO:0000313" key="3">
    <source>
        <dbReference type="Proteomes" id="UP000735302"/>
    </source>
</evidence>
<organism evidence="2 3">
    <name type="scientific">Plakobranchus ocellatus</name>
    <dbReference type="NCBI Taxonomy" id="259542"/>
    <lineage>
        <taxon>Eukaryota</taxon>
        <taxon>Metazoa</taxon>
        <taxon>Spiralia</taxon>
        <taxon>Lophotrochozoa</taxon>
        <taxon>Mollusca</taxon>
        <taxon>Gastropoda</taxon>
        <taxon>Heterobranchia</taxon>
        <taxon>Euthyneura</taxon>
        <taxon>Panpulmonata</taxon>
        <taxon>Sacoglossa</taxon>
        <taxon>Placobranchoidea</taxon>
        <taxon>Plakobranchidae</taxon>
        <taxon>Plakobranchus</taxon>
    </lineage>
</organism>
<gene>
    <name evidence="2" type="ORF">PoB_005188200</name>
</gene>
<reference evidence="2 3" key="1">
    <citation type="journal article" date="2021" name="Elife">
        <title>Chloroplast acquisition without the gene transfer in kleptoplastic sea slugs, Plakobranchus ocellatus.</title>
        <authorList>
            <person name="Maeda T."/>
            <person name="Takahashi S."/>
            <person name="Yoshida T."/>
            <person name="Shimamura S."/>
            <person name="Takaki Y."/>
            <person name="Nagai Y."/>
            <person name="Toyoda A."/>
            <person name="Suzuki Y."/>
            <person name="Arimoto A."/>
            <person name="Ishii H."/>
            <person name="Satoh N."/>
            <person name="Nishiyama T."/>
            <person name="Hasebe M."/>
            <person name="Maruyama T."/>
            <person name="Minagawa J."/>
            <person name="Obokata J."/>
            <person name="Shigenobu S."/>
        </authorList>
    </citation>
    <scope>NUCLEOTIDE SEQUENCE [LARGE SCALE GENOMIC DNA]</scope>
</reference>